<evidence type="ECO:0000256" key="1">
    <source>
        <dbReference type="SAM" id="Phobius"/>
    </source>
</evidence>
<protein>
    <submittedName>
        <fullName evidence="2">DUF2798 domain-containing protein</fullName>
    </submittedName>
</protein>
<gene>
    <name evidence="2" type="ORF">PN838_11210</name>
</gene>
<reference evidence="2 3" key="1">
    <citation type="submission" date="2023-01" db="EMBL/GenBank/DDBJ databases">
        <title>Psychrosphaera sp. nov., isolated from marine algae.</title>
        <authorList>
            <person name="Bayburt H."/>
            <person name="Choi B.J."/>
            <person name="Kim J.M."/>
            <person name="Choi D.G."/>
            <person name="Jeon C.O."/>
        </authorList>
    </citation>
    <scope>NUCLEOTIDE SEQUENCE [LARGE SCALE GENOMIC DNA]</scope>
    <source>
        <strain evidence="2 3">G1-22</strain>
    </source>
</reference>
<keyword evidence="1" id="KW-0472">Membrane</keyword>
<proteinExistence type="predicted"/>
<feature type="transmembrane region" description="Helical" evidence="1">
    <location>
        <begin position="27"/>
        <end position="49"/>
    </location>
</feature>
<dbReference type="Proteomes" id="UP001528411">
    <property type="component" value="Unassembled WGS sequence"/>
</dbReference>
<evidence type="ECO:0000313" key="2">
    <source>
        <dbReference type="EMBL" id="MDC2889233.1"/>
    </source>
</evidence>
<accession>A0ABT5FCF7</accession>
<keyword evidence="1" id="KW-0812">Transmembrane</keyword>
<comment type="caution">
    <text evidence="2">The sequence shown here is derived from an EMBL/GenBank/DDBJ whole genome shotgun (WGS) entry which is preliminary data.</text>
</comment>
<name>A0ABT5FCF7_9GAMM</name>
<dbReference type="EMBL" id="JAQOMS010000002">
    <property type="protein sequence ID" value="MDC2889233.1"/>
    <property type="molecule type" value="Genomic_DNA"/>
</dbReference>
<feature type="transmembrane region" description="Helical" evidence="1">
    <location>
        <begin position="105"/>
        <end position="124"/>
    </location>
</feature>
<keyword evidence="3" id="KW-1185">Reference proteome</keyword>
<evidence type="ECO:0000313" key="3">
    <source>
        <dbReference type="Proteomes" id="UP001528411"/>
    </source>
</evidence>
<keyword evidence="1" id="KW-1133">Transmembrane helix</keyword>
<sequence length="138" mass="15080">MSILVGTITAIMTLANLQPSQPFLSTWVSSFIFALLVMLPIGATIFTVLSKLINLYLPTWSVVQKNLLQGAFMALIMESIMAVVTIISGHNYASLTQFVGMFFNSLVYALPVGLTFSCLMTLVIKPRIEKMLANEATA</sequence>
<feature type="transmembrane region" description="Helical" evidence="1">
    <location>
        <begin position="70"/>
        <end position="93"/>
    </location>
</feature>
<organism evidence="2 3">
    <name type="scientific">Psychrosphaera algicola</name>
    <dbReference type="NCBI Taxonomy" id="3023714"/>
    <lineage>
        <taxon>Bacteria</taxon>
        <taxon>Pseudomonadati</taxon>
        <taxon>Pseudomonadota</taxon>
        <taxon>Gammaproteobacteria</taxon>
        <taxon>Alteromonadales</taxon>
        <taxon>Pseudoalteromonadaceae</taxon>
        <taxon>Psychrosphaera</taxon>
    </lineage>
</organism>